<comment type="similarity">
    <text evidence="9">Belongs to the UbiA prenyltransferase family. Protoheme IX farnesyltransferase subfamily.</text>
</comment>
<dbReference type="GO" id="GO:0005886">
    <property type="term" value="C:plasma membrane"/>
    <property type="evidence" value="ECO:0007669"/>
    <property type="project" value="UniProtKB-SubCell"/>
</dbReference>
<dbReference type="Pfam" id="PF01040">
    <property type="entry name" value="UbiA"/>
    <property type="match status" value="1"/>
</dbReference>
<reference evidence="10" key="1">
    <citation type="submission" date="2022-10" db="EMBL/GenBank/DDBJ databases">
        <authorList>
            <person name="Kim H.S."/>
            <person name="Kim J.-S."/>
            <person name="Suh M.K."/>
            <person name="Eom M.K."/>
            <person name="Lee J.-S."/>
        </authorList>
    </citation>
    <scope>NUCLEOTIDE SEQUENCE</scope>
    <source>
        <strain evidence="10">LIP-5</strain>
    </source>
</reference>
<keyword evidence="5 9" id="KW-1133">Transmembrane helix</keyword>
<evidence type="ECO:0000256" key="8">
    <source>
        <dbReference type="ARBA" id="ARBA00047690"/>
    </source>
</evidence>
<evidence type="ECO:0000256" key="3">
    <source>
        <dbReference type="ARBA" id="ARBA00022679"/>
    </source>
</evidence>
<keyword evidence="2 9" id="KW-1003">Cell membrane</keyword>
<dbReference type="PANTHER" id="PTHR43448">
    <property type="entry name" value="PROTOHEME IX FARNESYLTRANSFERASE, MITOCHONDRIAL"/>
    <property type="match status" value="1"/>
</dbReference>
<evidence type="ECO:0000256" key="5">
    <source>
        <dbReference type="ARBA" id="ARBA00022989"/>
    </source>
</evidence>
<feature type="transmembrane region" description="Helical" evidence="9">
    <location>
        <begin position="79"/>
        <end position="100"/>
    </location>
</feature>
<dbReference type="CDD" id="cd13957">
    <property type="entry name" value="PT_UbiA_Cox10"/>
    <property type="match status" value="1"/>
</dbReference>
<dbReference type="HAMAP" id="MF_00154">
    <property type="entry name" value="CyoE_CtaB"/>
    <property type="match status" value="1"/>
</dbReference>
<keyword evidence="6 9" id="KW-0350">Heme biosynthesis</keyword>
<dbReference type="Gene3D" id="1.10.357.140">
    <property type="entry name" value="UbiA prenyltransferase"/>
    <property type="match status" value="1"/>
</dbReference>
<gene>
    <name evidence="10" type="primary">cyoE</name>
    <name evidence="9" type="synonym">ctaB</name>
    <name evidence="10" type="ORF">OD355_00765</name>
</gene>
<sequence>MIRREKKQKKQNIKTKSKRSYPLNKAVYISKANRLEEKPVSLIKDYMALSKFTLSFTVVFSCVVCYLLSPNVVFDLKMVVLLFVAGMLVTGSANAINQTIEKDTDAVMKRTMNRPVASGRMSQSHAFIFASITGVAGVGMMWYFFNFQSALLSLISLFIYGYIYTPLKTKNAVSVLVGGFPGAFPCLIGWVAGFSEGGNNSWTGGLILFAIQFIWQFPHFWAIAWVAHKDYTKAGFKLLPSEKGPTKNTALQTILYSVLMIPVGMLPFVMGDFVKGIDSQIGLICFIIVLISNIFMVIQSVRLYIHMDVKSARRVMFSSYIYLPIVLLTLLADKI</sequence>
<dbReference type="RefSeq" id="WP_263036528.1">
    <property type="nucleotide sequence ID" value="NZ_JAOTPL010000001.1"/>
</dbReference>
<feature type="transmembrane region" description="Helical" evidence="9">
    <location>
        <begin position="121"/>
        <end position="144"/>
    </location>
</feature>
<dbReference type="GO" id="GO:0048034">
    <property type="term" value="P:heme O biosynthetic process"/>
    <property type="evidence" value="ECO:0007669"/>
    <property type="project" value="UniProtKB-UniRule"/>
</dbReference>
<dbReference type="InterPro" id="IPR000537">
    <property type="entry name" value="UbiA_prenyltransferase"/>
</dbReference>
<dbReference type="EMBL" id="JAOTPL010000001">
    <property type="protein sequence ID" value="MCU7693040.1"/>
    <property type="molecule type" value="Genomic_DNA"/>
</dbReference>
<dbReference type="InterPro" id="IPR044878">
    <property type="entry name" value="UbiA_sf"/>
</dbReference>
<feature type="transmembrane region" description="Helical" evidence="9">
    <location>
        <begin position="52"/>
        <end position="73"/>
    </location>
</feature>
<evidence type="ECO:0000313" key="11">
    <source>
        <dbReference type="Proteomes" id="UP001209317"/>
    </source>
</evidence>
<evidence type="ECO:0000256" key="9">
    <source>
        <dbReference type="HAMAP-Rule" id="MF_00154"/>
    </source>
</evidence>
<evidence type="ECO:0000256" key="2">
    <source>
        <dbReference type="ARBA" id="ARBA00022475"/>
    </source>
</evidence>
<keyword evidence="4 9" id="KW-0812">Transmembrane</keyword>
<dbReference type="GO" id="GO:0008495">
    <property type="term" value="F:protoheme IX farnesyltransferase activity"/>
    <property type="evidence" value="ECO:0007669"/>
    <property type="project" value="UniProtKB-UniRule"/>
</dbReference>
<evidence type="ECO:0000256" key="1">
    <source>
        <dbReference type="ARBA" id="ARBA00004141"/>
    </source>
</evidence>
<comment type="miscellaneous">
    <text evidence="9">Carbon 2 of the heme B porphyrin ring is defined according to the Fischer nomenclature.</text>
</comment>
<evidence type="ECO:0000256" key="4">
    <source>
        <dbReference type="ARBA" id="ARBA00022692"/>
    </source>
</evidence>
<feature type="transmembrane region" description="Helical" evidence="9">
    <location>
        <begin position="206"/>
        <end position="228"/>
    </location>
</feature>
<feature type="transmembrane region" description="Helical" evidence="9">
    <location>
        <begin position="315"/>
        <end position="332"/>
    </location>
</feature>
<comment type="subcellular location">
    <subcellularLocation>
        <location evidence="9">Cell membrane</location>
        <topology evidence="9">Multi-pass membrane protein</topology>
    </subcellularLocation>
    <subcellularLocation>
        <location evidence="1">Membrane</location>
        <topology evidence="1">Multi-pass membrane protein</topology>
    </subcellularLocation>
</comment>
<dbReference type="PROSITE" id="PS00943">
    <property type="entry name" value="UBIA"/>
    <property type="match status" value="1"/>
</dbReference>
<keyword evidence="11" id="KW-1185">Reference proteome</keyword>
<dbReference type="NCBIfam" id="TIGR01473">
    <property type="entry name" value="cyoE_ctaB"/>
    <property type="match status" value="1"/>
</dbReference>
<comment type="pathway">
    <text evidence="9">Porphyrin-containing compound metabolism; heme O biosynthesis; heme O from protoheme: step 1/1.</text>
</comment>
<dbReference type="InterPro" id="IPR030470">
    <property type="entry name" value="UbiA_prenylTrfase_CS"/>
</dbReference>
<dbReference type="InterPro" id="IPR006369">
    <property type="entry name" value="Protohaem_IX_farnesylTrfase"/>
</dbReference>
<comment type="function">
    <text evidence="9">Converts heme B (protoheme IX) to heme O by substitution of the vinyl group on carbon 2 of heme B porphyrin ring with a hydroxyethyl farnesyl side group.</text>
</comment>
<dbReference type="Proteomes" id="UP001209317">
    <property type="component" value="Unassembled WGS sequence"/>
</dbReference>
<name>A0AAE3IJA1_9BACT</name>
<protein>
    <recommendedName>
        <fullName evidence="9">Protoheme IX farnesyltransferase</fullName>
        <ecNumber evidence="9">2.5.1.141</ecNumber>
    </recommendedName>
    <alternativeName>
        <fullName evidence="9">Heme B farnesyltransferase</fullName>
    </alternativeName>
    <alternativeName>
        <fullName evidence="9">Heme O synthase</fullName>
    </alternativeName>
</protein>
<organism evidence="10 11">
    <name type="scientific">Haoranjiania flava</name>
    <dbReference type="NCBI Taxonomy" id="1856322"/>
    <lineage>
        <taxon>Bacteria</taxon>
        <taxon>Pseudomonadati</taxon>
        <taxon>Bacteroidota</taxon>
        <taxon>Chitinophagia</taxon>
        <taxon>Chitinophagales</taxon>
        <taxon>Chitinophagaceae</taxon>
        <taxon>Haoranjiania</taxon>
    </lineage>
</organism>
<comment type="caution">
    <text evidence="10">The sequence shown here is derived from an EMBL/GenBank/DDBJ whole genome shotgun (WGS) entry which is preliminary data.</text>
</comment>
<dbReference type="EC" id="2.5.1.141" evidence="9"/>
<evidence type="ECO:0000313" key="10">
    <source>
        <dbReference type="EMBL" id="MCU7693040.1"/>
    </source>
</evidence>
<feature type="transmembrane region" description="Helical" evidence="9">
    <location>
        <begin position="281"/>
        <end position="303"/>
    </location>
</feature>
<dbReference type="AlphaFoldDB" id="A0AAE3IJA1"/>
<evidence type="ECO:0000256" key="7">
    <source>
        <dbReference type="ARBA" id="ARBA00023136"/>
    </source>
</evidence>
<feature type="transmembrane region" description="Helical" evidence="9">
    <location>
        <begin position="249"/>
        <end position="269"/>
    </location>
</feature>
<evidence type="ECO:0000256" key="6">
    <source>
        <dbReference type="ARBA" id="ARBA00023133"/>
    </source>
</evidence>
<keyword evidence="3 9" id="KW-0808">Transferase</keyword>
<feature type="transmembrane region" description="Helical" evidence="9">
    <location>
        <begin position="150"/>
        <end position="167"/>
    </location>
</feature>
<feature type="transmembrane region" description="Helical" evidence="9">
    <location>
        <begin position="174"/>
        <end position="194"/>
    </location>
</feature>
<accession>A0AAE3IJA1</accession>
<keyword evidence="7 9" id="KW-0472">Membrane</keyword>
<dbReference type="PANTHER" id="PTHR43448:SF2">
    <property type="entry name" value="PROTOHEME IX FARNESYLTRANSFERASE, MITOCHONDRIAL"/>
    <property type="match status" value="1"/>
</dbReference>
<proteinExistence type="inferred from homology"/>
<comment type="catalytic activity">
    <reaction evidence="8 9">
        <text>heme b + (2E,6E)-farnesyl diphosphate + H2O = Fe(II)-heme o + diphosphate</text>
        <dbReference type="Rhea" id="RHEA:28070"/>
        <dbReference type="ChEBI" id="CHEBI:15377"/>
        <dbReference type="ChEBI" id="CHEBI:33019"/>
        <dbReference type="ChEBI" id="CHEBI:60344"/>
        <dbReference type="ChEBI" id="CHEBI:60530"/>
        <dbReference type="ChEBI" id="CHEBI:175763"/>
        <dbReference type="EC" id="2.5.1.141"/>
    </reaction>
</comment>